<feature type="region of interest" description="Disordered" evidence="3">
    <location>
        <begin position="1563"/>
        <end position="1608"/>
    </location>
</feature>
<feature type="region of interest" description="Disordered" evidence="3">
    <location>
        <begin position="210"/>
        <end position="253"/>
    </location>
</feature>
<evidence type="ECO:0000256" key="3">
    <source>
        <dbReference type="SAM" id="MobiDB-lite"/>
    </source>
</evidence>
<feature type="compositionally biased region" description="Low complexity" evidence="3">
    <location>
        <begin position="606"/>
        <end position="619"/>
    </location>
</feature>
<keyword evidence="6" id="KW-1185">Reference proteome</keyword>
<feature type="compositionally biased region" description="Basic and acidic residues" evidence="3">
    <location>
        <begin position="2107"/>
        <end position="2118"/>
    </location>
</feature>
<dbReference type="PROSITE" id="PS50102">
    <property type="entry name" value="RRM"/>
    <property type="match status" value="2"/>
</dbReference>
<feature type="region of interest" description="Disordered" evidence="3">
    <location>
        <begin position="2102"/>
        <end position="2134"/>
    </location>
</feature>
<feature type="coiled-coil region" evidence="2">
    <location>
        <begin position="1039"/>
        <end position="1170"/>
    </location>
</feature>
<evidence type="ECO:0000259" key="4">
    <source>
        <dbReference type="PROSITE" id="PS50102"/>
    </source>
</evidence>
<feature type="compositionally biased region" description="Acidic residues" evidence="3">
    <location>
        <begin position="467"/>
        <end position="477"/>
    </location>
</feature>
<feature type="region of interest" description="Disordered" evidence="3">
    <location>
        <begin position="1924"/>
        <end position="1973"/>
    </location>
</feature>
<dbReference type="InterPro" id="IPR000504">
    <property type="entry name" value="RRM_dom"/>
</dbReference>
<dbReference type="SMART" id="SM00360">
    <property type="entry name" value="RRM"/>
    <property type="match status" value="2"/>
</dbReference>
<feature type="compositionally biased region" description="Gly residues" evidence="3">
    <location>
        <begin position="12"/>
        <end position="69"/>
    </location>
</feature>
<feature type="domain" description="RRM" evidence="4">
    <location>
        <begin position="257"/>
        <end position="334"/>
    </location>
</feature>
<comment type="caution">
    <text evidence="5">The sequence shown here is derived from an EMBL/GenBank/DDBJ whole genome shotgun (WGS) entry which is preliminary data.</text>
</comment>
<feature type="region of interest" description="Disordered" evidence="3">
    <location>
        <begin position="501"/>
        <end position="527"/>
    </location>
</feature>
<reference evidence="5" key="1">
    <citation type="submission" date="2023-01" db="EMBL/GenBank/DDBJ databases">
        <title>Metagenome sequencing of chrysophaentin producing Chrysophaeum taylorii.</title>
        <authorList>
            <person name="Davison J."/>
            <person name="Bewley C."/>
        </authorList>
    </citation>
    <scope>NUCLEOTIDE SEQUENCE</scope>
    <source>
        <strain evidence="5">NIES-1699</strain>
    </source>
</reference>
<feature type="compositionally biased region" description="Acidic residues" evidence="3">
    <location>
        <begin position="985"/>
        <end position="995"/>
    </location>
</feature>
<organism evidence="5 6">
    <name type="scientific">Chrysophaeum taylorii</name>
    <dbReference type="NCBI Taxonomy" id="2483200"/>
    <lineage>
        <taxon>Eukaryota</taxon>
        <taxon>Sar</taxon>
        <taxon>Stramenopiles</taxon>
        <taxon>Ochrophyta</taxon>
        <taxon>Pelagophyceae</taxon>
        <taxon>Pelagomonadales</taxon>
        <taxon>Pelagomonadaceae</taxon>
        <taxon>Chrysophaeum</taxon>
    </lineage>
</organism>
<dbReference type="InterPro" id="IPR045107">
    <property type="entry name" value="SAC3/GANP/THP3"/>
</dbReference>
<dbReference type="GO" id="GO:0070390">
    <property type="term" value="C:transcription export complex 2"/>
    <property type="evidence" value="ECO:0007669"/>
    <property type="project" value="TreeGrafter"/>
</dbReference>
<feature type="compositionally biased region" description="Polar residues" evidence="3">
    <location>
        <begin position="1924"/>
        <end position="1934"/>
    </location>
</feature>
<dbReference type="PANTHER" id="PTHR12436">
    <property type="entry name" value="80 KDA MCM3-ASSOCIATED PROTEIN"/>
    <property type="match status" value="1"/>
</dbReference>
<evidence type="ECO:0000313" key="5">
    <source>
        <dbReference type="EMBL" id="KAJ8605750.1"/>
    </source>
</evidence>
<dbReference type="EMBL" id="JAQMWT010000310">
    <property type="protein sequence ID" value="KAJ8605750.1"/>
    <property type="molecule type" value="Genomic_DNA"/>
</dbReference>
<name>A0AAD7UHL8_9STRA</name>
<dbReference type="Gene3D" id="1.25.40.990">
    <property type="match status" value="1"/>
</dbReference>
<sequence>MFGASGAQQPSFGGGASFGGGGGQQSPFGGGGFGLGSTLGGGGSFGGGGGASLLPSGTGGRSIFGGGATFGQQSQDTTTTTTTFGGGVGLGQPAAFGNALNESSPFGGGGGGGRDPSPENYNKKPFGGGGFQQQPENSNMQPFGGGGGGFFGQRPQQEGLGGMLVPEESNVFGGSAFGQRAVEAPFGGEASKASFGEGFGAFGAAKGSSSSSSSVFGATKEGPFQSAKTGARAAAQQRRQQPGEQSWPAAAQKDPAKAVVVSRVPATLDEATLRAAFEGFGGIRSVKVARQQGRHPIAYVNFEDARGAERAARETSGTDLFQTGKTVQVAVQQARAQAQAHPQAGSHSPPQAEAAAAASYCLKLQPLPPSCSDEQLRRVLEQRKASSGLQSVKTIHRDGRAYGWANYATKRDAAAAAGVVKSSTDLFPGFSAPIHATVRRAQGSTPGLQQQQQPPQLLTNEGGPPDASDEEDEELGVEEDEDYYYGEDINAKQHKTAIFNTSGESKTRGGGGGGVLPPKAKGSSMSRTVRVDGLPRDATEARLKSIFDTFGEVSLVAIQKEGYGLVMFNEASHAELAVEQLHGIDAFSSGPLDVRVCSSTTTTTTAATAAAAARSTSPPQRRPARRRGPAPARPNGDEPPAAAIVGTCEQMCPQSEIEERARHNELDAWEKPPPAAFLKSSNNLEVAAREFAVKRYKRSDAGSIQNVPELVRPPRVLLATLDHLETHVVSKATTTTTTSSSSSEGSGDEGLSTYLFLWDRFRAIRKDFILQNYTKGGLVDETVVDVFERMARYFIAMERRMAAHPEWRAGPAHGKHNAESLSEILTALLAFYDMAHARGVVVSEHEAEVTAYWILFFGDNDHDAGQLLSRLAATRPSLYSAPEVATAAAARSCRARLDYFRFFSIARASPYLVKCLLVALMARGVRAAALSVMGRAYAKGEPYPLSRLARVLGSETVADAADAARDAGLRVARTNSVVYLNAETADEDLAADEPPPEPTPASLRRSGIFDDGDDDAPLREIVSPSAEELRARAARRRAAEKAEREAREAAAAADRAKRDLEAKAALEKRRLEAEAEKRRAAELDRERRRLEARAAERARRALEDRRRREAEDRRLREAEDRRRRIEAERRAAEARRIREAEARRLEAEALERERRALEDAERRRVDALNERRATAHLKRTTLRKLERRARDRRNLRRLDAARSAALWLRLWHHRAMARVAKRGAFDEVVASFSHGLAWETRTLNDDDDDVFPNRRKRPRELPGREPRRLRVDVSRAVAQTLLGMLPDIPGVAPPDVVWRLAVLGGDAVLFDPGDAPGVRVLLGPPANAAVAVIADDVDIVAKAAAKLTTTLEALAVVCCFDAADAAPLATAAPAVVVVPPARVDQALRWLALRTARLPAFVRADAPSDLVLTKAAERATTTEKSATDVRDRAIRDFNDAVSAAASSLRDSPIDADEVPTGPRAALVPVGPRLVPGAPLPADWRDRTDRCAAALLSAQVPPWRPSATDDYVAALDPSPPNALGAALRTALEQPRDYQTVFAALVAARLAPCPELAYQRIDDRYDLGKPRHQPSLPTWRTFSPPPTKRGPQQPRFDQIQPPPPPPRDHPRKHELLEALARHRRANAVFERQLRSGNLGFTLALARRPPPSRGEPRWCTLSIVHVEHPNESSALFPTDELVGVNGATIAIRDDDNLDDLDRIVAFGGLKQMIQMSRPVDLKFVRGEHRAVAMAELLERRAMTAEDVPAFVANLVLLEGERLRSQIADQIGGMSCEVDNQAARTIARAVKALEACDELLAPRLALLEARATDAYVTARRRALVGSTVARGNETRTPTDKIPEFQPGLESTTSPGETCPAVEPPHRVEIYTREEAPQSDNQVASAALHQAHAKKEKQRKFEGRQFAATVQTLGKTFSNVVAPVCDFTRTTLPPSSSSEWGWSHLDNERATRKNSTTKDQQQRPSSSSLMPTARGDAKTASLTFREQDDWRSNHSNHDDAAAYLSSDSVEPKILALGCRAPRSATVSTSREERPAKSKRVTTTLALDHHYPRHKDALRDPETTTTSCESFARAETTACVRNESRRLMRTTPDGTSSYATAGSKKTNGGFAVFESREDNKNEMLRRGKKNLSRRREQTNPPSLDAKTVVLEASIAAMRTELLATRLETYSLRARNRRH</sequence>
<evidence type="ECO:0000256" key="1">
    <source>
        <dbReference type="PROSITE-ProRule" id="PRU00176"/>
    </source>
</evidence>
<keyword evidence="1" id="KW-0694">RNA-binding</keyword>
<dbReference type="Pfam" id="PF00076">
    <property type="entry name" value="RRM_1"/>
    <property type="match status" value="2"/>
</dbReference>
<feature type="region of interest" description="Disordered" evidence="3">
    <location>
        <begin position="1827"/>
        <end position="1855"/>
    </location>
</feature>
<feature type="compositionally biased region" description="Low complexity" evidence="3">
    <location>
        <begin position="231"/>
        <end position="240"/>
    </location>
</feature>
<feature type="region of interest" description="Disordered" evidence="3">
    <location>
        <begin position="985"/>
        <end position="1025"/>
    </location>
</feature>
<protein>
    <recommendedName>
        <fullName evidence="4">RRM domain-containing protein</fullName>
    </recommendedName>
</protein>
<feature type="compositionally biased region" description="Basic and acidic residues" evidence="3">
    <location>
        <begin position="1827"/>
        <end position="1837"/>
    </location>
</feature>
<dbReference type="GO" id="GO:0003723">
    <property type="term" value="F:RNA binding"/>
    <property type="evidence" value="ECO:0007669"/>
    <property type="project" value="UniProtKB-UniRule"/>
</dbReference>
<dbReference type="InterPro" id="IPR012677">
    <property type="entry name" value="Nucleotide-bd_a/b_plait_sf"/>
</dbReference>
<dbReference type="GO" id="GO:0006406">
    <property type="term" value="P:mRNA export from nucleus"/>
    <property type="evidence" value="ECO:0007669"/>
    <property type="project" value="TreeGrafter"/>
</dbReference>
<dbReference type="SUPFAM" id="SSF54928">
    <property type="entry name" value="RNA-binding domain, RBD"/>
    <property type="match status" value="2"/>
</dbReference>
<feature type="domain" description="RRM" evidence="4">
    <location>
        <begin position="527"/>
        <end position="599"/>
    </location>
</feature>
<evidence type="ECO:0000313" key="6">
    <source>
        <dbReference type="Proteomes" id="UP001230188"/>
    </source>
</evidence>
<dbReference type="PANTHER" id="PTHR12436:SF3">
    <property type="entry name" value="GERMINAL-CENTER ASSOCIATED NUCLEAR PROTEIN"/>
    <property type="match status" value="1"/>
</dbReference>
<proteinExistence type="predicted"/>
<feature type="compositionally biased region" description="Low complexity" evidence="3">
    <location>
        <begin position="70"/>
        <end position="83"/>
    </location>
</feature>
<feature type="compositionally biased region" description="Polar residues" evidence="3">
    <location>
        <begin position="1947"/>
        <end position="1964"/>
    </location>
</feature>
<dbReference type="InterPro" id="IPR035979">
    <property type="entry name" value="RBD_domain_sf"/>
</dbReference>
<feature type="region of interest" description="Disordered" evidence="3">
    <location>
        <begin position="440"/>
        <end position="477"/>
    </location>
</feature>
<feature type="compositionally biased region" description="Polar residues" evidence="3">
    <location>
        <begin position="1"/>
        <end position="10"/>
    </location>
</feature>
<gene>
    <name evidence="5" type="ORF">CTAYLR_008474</name>
</gene>
<dbReference type="GO" id="GO:0005737">
    <property type="term" value="C:cytoplasm"/>
    <property type="evidence" value="ECO:0007669"/>
    <property type="project" value="TreeGrafter"/>
</dbReference>
<keyword evidence="2" id="KW-0175">Coiled coil</keyword>
<dbReference type="Proteomes" id="UP001230188">
    <property type="component" value="Unassembled WGS sequence"/>
</dbReference>
<dbReference type="Gene3D" id="3.30.70.330">
    <property type="match status" value="2"/>
</dbReference>
<dbReference type="Pfam" id="PF03399">
    <property type="entry name" value="SAC3_GANP"/>
    <property type="match status" value="1"/>
</dbReference>
<feature type="compositionally biased region" description="Low complexity" evidence="3">
    <location>
        <begin position="448"/>
        <end position="458"/>
    </location>
</feature>
<feature type="region of interest" description="Disordered" evidence="3">
    <location>
        <begin position="606"/>
        <end position="642"/>
    </location>
</feature>
<feature type="region of interest" description="Disordered" evidence="3">
    <location>
        <begin position="1"/>
        <end position="159"/>
    </location>
</feature>
<dbReference type="InterPro" id="IPR005062">
    <property type="entry name" value="SAC3/GANP/THP3_conserved"/>
</dbReference>
<dbReference type="CDD" id="cd00590">
    <property type="entry name" value="RRM_SF"/>
    <property type="match status" value="2"/>
</dbReference>
<accession>A0AAD7UHL8</accession>
<evidence type="ECO:0000256" key="2">
    <source>
        <dbReference type="SAM" id="Coils"/>
    </source>
</evidence>